<protein>
    <recommendedName>
        <fullName evidence="1">Condensation domain-containing protein</fullName>
    </recommendedName>
</protein>
<accession>A0ABP4YIY0</accession>
<keyword evidence="3" id="KW-1185">Reference proteome</keyword>
<dbReference type="Pfam" id="PF00668">
    <property type="entry name" value="Condensation"/>
    <property type="match status" value="1"/>
</dbReference>
<dbReference type="InterPro" id="IPR001242">
    <property type="entry name" value="Condensation_dom"/>
</dbReference>
<gene>
    <name evidence="2" type="ORF">GCM10009682_40260</name>
</gene>
<dbReference type="Gene3D" id="3.30.559.10">
    <property type="entry name" value="Chloramphenicol acetyltransferase-like domain"/>
    <property type="match status" value="1"/>
</dbReference>
<feature type="domain" description="Condensation" evidence="1">
    <location>
        <begin position="55"/>
        <end position="293"/>
    </location>
</feature>
<evidence type="ECO:0000259" key="1">
    <source>
        <dbReference type="Pfam" id="PF00668"/>
    </source>
</evidence>
<evidence type="ECO:0000313" key="3">
    <source>
        <dbReference type="Proteomes" id="UP001500218"/>
    </source>
</evidence>
<reference evidence="3" key="1">
    <citation type="journal article" date="2019" name="Int. J. Syst. Evol. Microbiol.">
        <title>The Global Catalogue of Microorganisms (GCM) 10K type strain sequencing project: providing services to taxonomists for standard genome sequencing and annotation.</title>
        <authorList>
            <consortium name="The Broad Institute Genomics Platform"/>
            <consortium name="The Broad Institute Genome Sequencing Center for Infectious Disease"/>
            <person name="Wu L."/>
            <person name="Ma J."/>
        </authorList>
    </citation>
    <scope>NUCLEOTIDE SEQUENCE [LARGE SCALE GENOMIC DNA]</scope>
    <source>
        <strain evidence="3">JCM 13250</strain>
    </source>
</reference>
<organism evidence="2 3">
    <name type="scientific">Luedemannella flava</name>
    <dbReference type="NCBI Taxonomy" id="349316"/>
    <lineage>
        <taxon>Bacteria</taxon>
        <taxon>Bacillati</taxon>
        <taxon>Actinomycetota</taxon>
        <taxon>Actinomycetes</taxon>
        <taxon>Micromonosporales</taxon>
        <taxon>Micromonosporaceae</taxon>
        <taxon>Luedemannella</taxon>
    </lineage>
</organism>
<proteinExistence type="predicted"/>
<dbReference type="InterPro" id="IPR023213">
    <property type="entry name" value="CAT-like_dom_sf"/>
</dbReference>
<dbReference type="RefSeq" id="WP_344134366.1">
    <property type="nucleotide sequence ID" value="NZ_BAAALT010000130.1"/>
</dbReference>
<evidence type="ECO:0000313" key="2">
    <source>
        <dbReference type="EMBL" id="GAA1815143.1"/>
    </source>
</evidence>
<dbReference type="EMBL" id="BAAALT010000130">
    <property type="protein sequence ID" value="GAA1815143.1"/>
    <property type="molecule type" value="Genomic_DNA"/>
</dbReference>
<dbReference type="SUPFAM" id="SSF52777">
    <property type="entry name" value="CoA-dependent acyltransferases"/>
    <property type="match status" value="2"/>
</dbReference>
<comment type="caution">
    <text evidence="2">The sequence shown here is derived from an EMBL/GenBank/DDBJ whole genome shotgun (WGS) entry which is preliminary data.</text>
</comment>
<dbReference type="Proteomes" id="UP001500218">
    <property type="component" value="Unassembled WGS sequence"/>
</dbReference>
<dbReference type="Gene3D" id="3.30.559.30">
    <property type="entry name" value="Nonribosomal peptide synthetase, condensation domain"/>
    <property type="match status" value="1"/>
</dbReference>
<sequence length="450" mass="49133">MTVTTRRVHRVPVEFAGVGSGVDELSWGQREIWGGMSYQRSWFPIGGTRPLPPGLTVEDIAAELRYSMSRFPTMRTTFIFDRGPDRQPRQVLHRSGATVLEVVDAGDDDPEAVAEETRRRYFDTDYDFVSEWPVRMAVVRRGDELTHMVAVLCHFVTDGFGSQAMIAHVTGRTPPDPGELWPLGQARWQRGPAGRRQTEAVLRHWEAILRAATPNRFAPVARPDDGPRFADATYASPAMALAVPVVAARHGTDTAAVLLAAFAVALVRVTGVNPVVSRVIVHNRFRPGLARVVAPINQTGLFAVDLDGVTLGGALARAARAGRTATKYAYYDPTQVDALIARVSRDRGVDVDLQVFFNDRRLGERLAPNADAPDPAAVTRAAEQSVFTWTAAGDGPGERLFLHVEDDHDAVVLSATADTHHLSRADAEAVLRGMQDAVLDLWADPDGSVR</sequence>
<name>A0ABP4YIY0_9ACTN</name>